<dbReference type="PANTHER" id="PTHR33495">
    <property type="entry name" value="ANTI-SIGMA FACTOR ANTAGONIST TM_1081-RELATED-RELATED"/>
    <property type="match status" value="1"/>
</dbReference>
<dbReference type="PROSITE" id="PS50801">
    <property type="entry name" value="STAS"/>
    <property type="match status" value="1"/>
</dbReference>
<evidence type="ECO:0000256" key="1">
    <source>
        <dbReference type="ARBA" id="ARBA00009013"/>
    </source>
</evidence>
<dbReference type="PANTHER" id="PTHR33495:SF2">
    <property type="entry name" value="ANTI-SIGMA FACTOR ANTAGONIST TM_1081-RELATED"/>
    <property type="match status" value="1"/>
</dbReference>
<name>A0A9Q9III7_9ACTN</name>
<dbReference type="InterPro" id="IPR003658">
    <property type="entry name" value="Anti-sigma_ant"/>
</dbReference>
<dbReference type="NCBIfam" id="TIGR00377">
    <property type="entry name" value="ant_ant_sig"/>
    <property type="match status" value="1"/>
</dbReference>
<reference evidence="4" key="1">
    <citation type="submission" date="2021-04" db="EMBL/GenBank/DDBJ databases">
        <title>Dactylosporangium aurantiacum NRRL B-8018 full assembly.</title>
        <authorList>
            <person name="Hartkoorn R.C."/>
            <person name="Beaudoing E."/>
            <person name="Hot D."/>
        </authorList>
    </citation>
    <scope>NUCLEOTIDE SEQUENCE</scope>
    <source>
        <strain evidence="4">NRRL B-8018</strain>
    </source>
</reference>
<dbReference type="InterPro" id="IPR002645">
    <property type="entry name" value="STAS_dom"/>
</dbReference>
<dbReference type="CDD" id="cd07043">
    <property type="entry name" value="STAS_anti-anti-sigma_factors"/>
    <property type="match status" value="1"/>
</dbReference>
<accession>A0A9Q9III7</accession>
<dbReference type="EMBL" id="CP073767">
    <property type="protein sequence ID" value="UWZ54562.1"/>
    <property type="molecule type" value="Genomic_DNA"/>
</dbReference>
<dbReference type="Pfam" id="PF01740">
    <property type="entry name" value="STAS"/>
    <property type="match status" value="1"/>
</dbReference>
<gene>
    <name evidence="4" type="ORF">Daura_50465</name>
</gene>
<sequence>MTSGQQPIRSSVRERTWRNVVNDETVWELTVHRDGRSARLATVGDLDLDSAPKLLTEVAGQLEAGVRELVIDLAGLVFIDSSGLGTLVGCWRRAQQAGATLIVANPGPDVSMTLEITGLDQILPIRHEKQTA</sequence>
<organism evidence="4 5">
    <name type="scientific">Dactylosporangium aurantiacum</name>
    <dbReference type="NCBI Taxonomy" id="35754"/>
    <lineage>
        <taxon>Bacteria</taxon>
        <taxon>Bacillati</taxon>
        <taxon>Actinomycetota</taxon>
        <taxon>Actinomycetes</taxon>
        <taxon>Micromonosporales</taxon>
        <taxon>Micromonosporaceae</taxon>
        <taxon>Dactylosporangium</taxon>
    </lineage>
</organism>
<evidence type="ECO:0000313" key="4">
    <source>
        <dbReference type="EMBL" id="UWZ54562.1"/>
    </source>
</evidence>
<dbReference type="AlphaFoldDB" id="A0A9Q9III7"/>
<comment type="similarity">
    <text evidence="1 2">Belongs to the anti-sigma-factor antagonist family.</text>
</comment>
<evidence type="ECO:0000256" key="2">
    <source>
        <dbReference type="RuleBase" id="RU003749"/>
    </source>
</evidence>
<proteinExistence type="inferred from homology"/>
<dbReference type="SUPFAM" id="SSF52091">
    <property type="entry name" value="SpoIIaa-like"/>
    <property type="match status" value="1"/>
</dbReference>
<feature type="domain" description="STAS" evidence="3">
    <location>
        <begin position="44"/>
        <end position="132"/>
    </location>
</feature>
<evidence type="ECO:0000259" key="3">
    <source>
        <dbReference type="PROSITE" id="PS50801"/>
    </source>
</evidence>
<dbReference type="RefSeq" id="WP_162189812.1">
    <property type="nucleotide sequence ID" value="NZ_CP073767.1"/>
</dbReference>
<dbReference type="InterPro" id="IPR036513">
    <property type="entry name" value="STAS_dom_sf"/>
</dbReference>
<evidence type="ECO:0000313" key="5">
    <source>
        <dbReference type="Proteomes" id="UP001058003"/>
    </source>
</evidence>
<dbReference type="GO" id="GO:0043856">
    <property type="term" value="F:anti-sigma factor antagonist activity"/>
    <property type="evidence" value="ECO:0007669"/>
    <property type="project" value="InterPro"/>
</dbReference>
<dbReference type="Proteomes" id="UP001058003">
    <property type="component" value="Chromosome"/>
</dbReference>
<protein>
    <recommendedName>
        <fullName evidence="2">Anti-sigma factor antagonist</fullName>
    </recommendedName>
</protein>
<dbReference type="KEGG" id="daur:Daura_50465"/>
<keyword evidence="5" id="KW-1185">Reference proteome</keyword>
<dbReference type="Gene3D" id="3.30.750.24">
    <property type="entry name" value="STAS domain"/>
    <property type="match status" value="1"/>
</dbReference>